<proteinExistence type="predicted"/>
<dbReference type="Proteomes" id="UP000626109">
    <property type="component" value="Unassembled WGS sequence"/>
</dbReference>
<comment type="caution">
    <text evidence="2">The sequence shown here is derived from an EMBL/GenBank/DDBJ whole genome shotgun (WGS) entry which is preliminary data.</text>
</comment>
<reference evidence="2" key="1">
    <citation type="submission" date="2021-02" db="EMBL/GenBank/DDBJ databases">
        <authorList>
            <person name="Dougan E. K."/>
            <person name="Rhodes N."/>
            <person name="Thang M."/>
            <person name="Chan C."/>
        </authorList>
    </citation>
    <scope>NUCLEOTIDE SEQUENCE</scope>
</reference>
<organism evidence="2 3">
    <name type="scientific">Polarella glacialis</name>
    <name type="common">Dinoflagellate</name>
    <dbReference type="NCBI Taxonomy" id="89957"/>
    <lineage>
        <taxon>Eukaryota</taxon>
        <taxon>Sar</taxon>
        <taxon>Alveolata</taxon>
        <taxon>Dinophyceae</taxon>
        <taxon>Suessiales</taxon>
        <taxon>Suessiaceae</taxon>
        <taxon>Polarella</taxon>
    </lineage>
</organism>
<sequence length="222" mass="24152">MAVAKQARFVYRTGFGLCGMLQAVTVLLLRALAATTHNNKNNDNNNNNNNNNNSNNYNNSNNSNKKYNSNNNSNNKNNNNHNNNNNNSNTSNNNNNNNNSNNNNNNNNNNHNNNNNNSRPGNSVGAARCIWGGAAGLVLGAAQWLSTSQAEGLGLLGPLVAERSDAAGGIAAGQGCRESRAHGREPAWPHAVGYRRRYSWVLCFVYLRPDQHVRLLLDIPVG</sequence>
<dbReference type="AlphaFoldDB" id="A0A813JMJ7"/>
<gene>
    <name evidence="2" type="ORF">PGLA2088_LOCUS21872</name>
</gene>
<feature type="compositionally biased region" description="Low complexity" evidence="1">
    <location>
        <begin position="37"/>
        <end position="118"/>
    </location>
</feature>
<evidence type="ECO:0000313" key="2">
    <source>
        <dbReference type="EMBL" id="CAE8680384.1"/>
    </source>
</evidence>
<feature type="region of interest" description="Disordered" evidence="1">
    <location>
        <begin position="37"/>
        <end position="121"/>
    </location>
</feature>
<accession>A0A813JMJ7</accession>
<evidence type="ECO:0000313" key="3">
    <source>
        <dbReference type="Proteomes" id="UP000626109"/>
    </source>
</evidence>
<dbReference type="EMBL" id="CAJNNW010025847">
    <property type="protein sequence ID" value="CAE8680384.1"/>
    <property type="molecule type" value="Genomic_DNA"/>
</dbReference>
<name>A0A813JMJ7_POLGL</name>
<feature type="non-terminal residue" evidence="2">
    <location>
        <position position="1"/>
    </location>
</feature>
<protein>
    <submittedName>
        <fullName evidence="2">Uncharacterized protein</fullName>
    </submittedName>
</protein>
<evidence type="ECO:0000256" key="1">
    <source>
        <dbReference type="SAM" id="MobiDB-lite"/>
    </source>
</evidence>